<dbReference type="InterPro" id="IPR036770">
    <property type="entry name" value="Ankyrin_rpt-contain_sf"/>
</dbReference>
<dbReference type="Gene3D" id="1.25.40.20">
    <property type="entry name" value="Ankyrin repeat-containing domain"/>
    <property type="match status" value="1"/>
</dbReference>
<dbReference type="Proteomes" id="UP000813444">
    <property type="component" value="Unassembled WGS sequence"/>
</dbReference>
<gene>
    <name evidence="1" type="ORF">B0I35DRAFT_365395</name>
</gene>
<protein>
    <submittedName>
        <fullName evidence="1">Uncharacterized protein</fullName>
    </submittedName>
</protein>
<dbReference type="EMBL" id="JAGPNK010000038">
    <property type="protein sequence ID" value="KAH7303180.1"/>
    <property type="molecule type" value="Genomic_DNA"/>
</dbReference>
<comment type="caution">
    <text evidence="1">The sequence shown here is derived from an EMBL/GenBank/DDBJ whole genome shotgun (WGS) entry which is preliminary data.</text>
</comment>
<dbReference type="SUPFAM" id="SSF48403">
    <property type="entry name" value="Ankyrin repeat"/>
    <property type="match status" value="1"/>
</dbReference>
<dbReference type="InterPro" id="IPR002110">
    <property type="entry name" value="Ankyrin_rpt"/>
</dbReference>
<name>A0A8K0SGL2_9HYPO</name>
<dbReference type="OrthoDB" id="341259at2759"/>
<keyword evidence="2" id="KW-1185">Reference proteome</keyword>
<accession>A0A8K0SGL2</accession>
<reference evidence="1" key="1">
    <citation type="journal article" date="2021" name="Nat. Commun.">
        <title>Genetic determinants of endophytism in the Arabidopsis root mycobiome.</title>
        <authorList>
            <person name="Mesny F."/>
            <person name="Miyauchi S."/>
            <person name="Thiergart T."/>
            <person name="Pickel B."/>
            <person name="Atanasova L."/>
            <person name="Karlsson M."/>
            <person name="Huettel B."/>
            <person name="Barry K.W."/>
            <person name="Haridas S."/>
            <person name="Chen C."/>
            <person name="Bauer D."/>
            <person name="Andreopoulos W."/>
            <person name="Pangilinan J."/>
            <person name="LaButti K."/>
            <person name="Riley R."/>
            <person name="Lipzen A."/>
            <person name="Clum A."/>
            <person name="Drula E."/>
            <person name="Henrissat B."/>
            <person name="Kohler A."/>
            <person name="Grigoriev I.V."/>
            <person name="Martin F.M."/>
            <person name="Hacquard S."/>
        </authorList>
    </citation>
    <scope>NUCLEOTIDE SEQUENCE</scope>
    <source>
        <strain evidence="1">MPI-CAGE-CH-0235</strain>
    </source>
</reference>
<dbReference type="AlphaFoldDB" id="A0A8K0SGL2"/>
<evidence type="ECO:0000313" key="1">
    <source>
        <dbReference type="EMBL" id="KAH7303180.1"/>
    </source>
</evidence>
<organism evidence="1 2">
    <name type="scientific">Stachybotrys elegans</name>
    <dbReference type="NCBI Taxonomy" id="80388"/>
    <lineage>
        <taxon>Eukaryota</taxon>
        <taxon>Fungi</taxon>
        <taxon>Dikarya</taxon>
        <taxon>Ascomycota</taxon>
        <taxon>Pezizomycotina</taxon>
        <taxon>Sordariomycetes</taxon>
        <taxon>Hypocreomycetidae</taxon>
        <taxon>Hypocreales</taxon>
        <taxon>Stachybotryaceae</taxon>
        <taxon>Stachybotrys</taxon>
    </lineage>
</organism>
<proteinExistence type="predicted"/>
<evidence type="ECO:0000313" key="2">
    <source>
        <dbReference type="Proteomes" id="UP000813444"/>
    </source>
</evidence>
<dbReference type="Pfam" id="PF12796">
    <property type="entry name" value="Ank_2"/>
    <property type="match status" value="1"/>
</dbReference>
<sequence>MKLWVRVYWIIDKNPNSQLPKGTTLLYVILTYQVARVILQRVDHIGSVNIKDKDNRTPLSVAAANGHKDVNLLVNTAKADAHSKGKDG</sequence>